<reference evidence="16 17" key="1">
    <citation type="journal article" date="2023" name="Sci. Data">
        <title>Genome assembly of the Korean intertidal mud-creeper Batillaria attramentaria.</title>
        <authorList>
            <person name="Patra A.K."/>
            <person name="Ho P.T."/>
            <person name="Jun S."/>
            <person name="Lee S.J."/>
            <person name="Kim Y."/>
            <person name="Won Y.J."/>
        </authorList>
    </citation>
    <scope>NUCLEOTIDE SEQUENCE [LARGE SCALE GENOMIC DNA]</scope>
    <source>
        <strain evidence="16">Wonlab-2016</strain>
    </source>
</reference>
<evidence type="ECO:0000313" key="17">
    <source>
        <dbReference type="Proteomes" id="UP001519460"/>
    </source>
</evidence>
<dbReference type="PANTHER" id="PTHR46485:SF5">
    <property type="entry name" value="CENTER DIVIDER, ISOFORM A"/>
    <property type="match status" value="1"/>
</dbReference>
<dbReference type="GO" id="GO:0046872">
    <property type="term" value="F:metal ion binding"/>
    <property type="evidence" value="ECO:0007669"/>
    <property type="project" value="UniProtKB-KW"/>
</dbReference>
<protein>
    <recommendedName>
        <fullName evidence="4">dual-specificity kinase</fullName>
        <ecNumber evidence="4">2.7.12.1</ecNumber>
    </recommendedName>
</protein>
<dbReference type="EC" id="2.7.12.1" evidence="4"/>
<dbReference type="EMBL" id="JACVVK020000143">
    <property type="protein sequence ID" value="KAK7489083.1"/>
    <property type="molecule type" value="Genomic_DNA"/>
</dbReference>
<dbReference type="PANTHER" id="PTHR46485">
    <property type="entry name" value="LIM DOMAIN KINASE 1"/>
    <property type="match status" value="1"/>
</dbReference>
<evidence type="ECO:0000256" key="12">
    <source>
        <dbReference type="ARBA" id="ARBA00049308"/>
    </source>
</evidence>
<dbReference type="GO" id="GO:0005524">
    <property type="term" value="F:ATP binding"/>
    <property type="evidence" value="ECO:0007669"/>
    <property type="project" value="UniProtKB-KW"/>
</dbReference>
<evidence type="ECO:0000256" key="2">
    <source>
        <dbReference type="ARBA" id="ARBA00001946"/>
    </source>
</evidence>
<evidence type="ECO:0000256" key="14">
    <source>
        <dbReference type="SAM" id="MobiDB-lite"/>
    </source>
</evidence>
<keyword evidence="9" id="KW-0067">ATP-binding</keyword>
<evidence type="ECO:0000256" key="8">
    <source>
        <dbReference type="ARBA" id="ARBA00022777"/>
    </source>
</evidence>
<dbReference type="Gene3D" id="1.10.510.10">
    <property type="entry name" value="Transferase(Phosphotransferase) domain 1"/>
    <property type="match status" value="1"/>
</dbReference>
<evidence type="ECO:0000256" key="11">
    <source>
        <dbReference type="ARBA" id="ARBA00049003"/>
    </source>
</evidence>
<comment type="cofactor">
    <cofactor evidence="2">
        <name>Mg(2+)</name>
        <dbReference type="ChEBI" id="CHEBI:18420"/>
    </cofactor>
</comment>
<dbReference type="Proteomes" id="UP001519460">
    <property type="component" value="Unassembled WGS sequence"/>
</dbReference>
<comment type="cofactor">
    <cofactor evidence="1">
        <name>Mn(2+)</name>
        <dbReference type="ChEBI" id="CHEBI:29035"/>
    </cofactor>
</comment>
<dbReference type="GO" id="GO:0004674">
    <property type="term" value="F:protein serine/threonine kinase activity"/>
    <property type="evidence" value="ECO:0007669"/>
    <property type="project" value="UniProtKB-KW"/>
</dbReference>
<gene>
    <name evidence="16" type="ORF">BaRGS_00019744</name>
</gene>
<dbReference type="AlphaFoldDB" id="A0ABD0KPA2"/>
<proteinExistence type="inferred from homology"/>
<feature type="compositionally biased region" description="Polar residues" evidence="14">
    <location>
        <begin position="490"/>
        <end position="504"/>
    </location>
</feature>
<dbReference type="InterPro" id="IPR008266">
    <property type="entry name" value="Tyr_kinase_AS"/>
</dbReference>
<evidence type="ECO:0000256" key="4">
    <source>
        <dbReference type="ARBA" id="ARBA00013203"/>
    </source>
</evidence>
<evidence type="ECO:0000256" key="10">
    <source>
        <dbReference type="ARBA" id="ARBA00023211"/>
    </source>
</evidence>
<comment type="catalytic activity">
    <reaction evidence="11">
        <text>L-seryl-[protein] + ATP = O-phospho-L-seryl-[protein] + ADP + H(+)</text>
        <dbReference type="Rhea" id="RHEA:17989"/>
        <dbReference type="Rhea" id="RHEA-COMP:9863"/>
        <dbReference type="Rhea" id="RHEA-COMP:11604"/>
        <dbReference type="ChEBI" id="CHEBI:15378"/>
        <dbReference type="ChEBI" id="CHEBI:29999"/>
        <dbReference type="ChEBI" id="CHEBI:30616"/>
        <dbReference type="ChEBI" id="CHEBI:83421"/>
        <dbReference type="ChEBI" id="CHEBI:456216"/>
        <dbReference type="EC" id="2.7.12.1"/>
    </reaction>
</comment>
<evidence type="ECO:0000256" key="6">
    <source>
        <dbReference type="ARBA" id="ARBA00022679"/>
    </source>
</evidence>
<evidence type="ECO:0000256" key="7">
    <source>
        <dbReference type="ARBA" id="ARBA00022741"/>
    </source>
</evidence>
<dbReference type="SUPFAM" id="SSF56112">
    <property type="entry name" value="Protein kinase-like (PK-like)"/>
    <property type="match status" value="1"/>
</dbReference>
<dbReference type="InterPro" id="IPR050940">
    <property type="entry name" value="Actin_reg-Ser/Thr_kinase"/>
</dbReference>
<keyword evidence="17" id="KW-1185">Reference proteome</keyword>
<feature type="region of interest" description="Disordered" evidence="14">
    <location>
        <begin position="542"/>
        <end position="581"/>
    </location>
</feature>
<evidence type="ECO:0000256" key="3">
    <source>
        <dbReference type="ARBA" id="ARBA00005843"/>
    </source>
</evidence>
<dbReference type="InterPro" id="IPR000719">
    <property type="entry name" value="Prot_kinase_dom"/>
</dbReference>
<dbReference type="InterPro" id="IPR011009">
    <property type="entry name" value="Kinase-like_dom_sf"/>
</dbReference>
<dbReference type="FunFam" id="1.10.510.10:FF:000202">
    <property type="entry name" value="Dual specificity testis-specific protein kinase 2"/>
    <property type="match status" value="1"/>
</dbReference>
<keyword evidence="6" id="KW-0808">Transferase</keyword>
<name>A0ABD0KPA2_9CAEN</name>
<feature type="region of interest" description="Disordered" evidence="14">
    <location>
        <begin position="262"/>
        <end position="295"/>
    </location>
</feature>
<organism evidence="16 17">
    <name type="scientific">Batillaria attramentaria</name>
    <dbReference type="NCBI Taxonomy" id="370345"/>
    <lineage>
        <taxon>Eukaryota</taxon>
        <taxon>Metazoa</taxon>
        <taxon>Spiralia</taxon>
        <taxon>Lophotrochozoa</taxon>
        <taxon>Mollusca</taxon>
        <taxon>Gastropoda</taxon>
        <taxon>Caenogastropoda</taxon>
        <taxon>Sorbeoconcha</taxon>
        <taxon>Cerithioidea</taxon>
        <taxon>Batillariidae</taxon>
        <taxon>Batillaria</taxon>
    </lineage>
</organism>
<feature type="domain" description="Protein kinase" evidence="15">
    <location>
        <begin position="1"/>
        <end position="252"/>
    </location>
</feature>
<comment type="similarity">
    <text evidence="3">Belongs to the protein kinase superfamily. TKL Ser/Thr protein kinase family.</text>
</comment>
<feature type="region of interest" description="Disordered" evidence="14">
    <location>
        <begin position="351"/>
        <end position="371"/>
    </location>
</feature>
<comment type="catalytic activity">
    <reaction evidence="13">
        <text>L-tyrosyl-[protein] + ATP = O-phospho-L-tyrosyl-[protein] + ADP + H(+)</text>
        <dbReference type="Rhea" id="RHEA:10596"/>
        <dbReference type="Rhea" id="RHEA-COMP:10136"/>
        <dbReference type="Rhea" id="RHEA-COMP:20101"/>
        <dbReference type="ChEBI" id="CHEBI:15378"/>
        <dbReference type="ChEBI" id="CHEBI:30616"/>
        <dbReference type="ChEBI" id="CHEBI:46858"/>
        <dbReference type="ChEBI" id="CHEBI:61978"/>
        <dbReference type="ChEBI" id="CHEBI:456216"/>
        <dbReference type="EC" id="2.7.12.1"/>
    </reaction>
</comment>
<feature type="region of interest" description="Disordered" evidence="14">
    <location>
        <begin position="434"/>
        <end position="454"/>
    </location>
</feature>
<dbReference type="PROSITE" id="PS00109">
    <property type="entry name" value="PROTEIN_KINASE_TYR"/>
    <property type="match status" value="1"/>
</dbReference>
<keyword evidence="5" id="KW-0723">Serine/threonine-protein kinase</keyword>
<comment type="catalytic activity">
    <reaction evidence="12">
        <text>L-threonyl-[protein] + ATP = O-phospho-L-threonyl-[protein] + ADP + H(+)</text>
        <dbReference type="Rhea" id="RHEA:46608"/>
        <dbReference type="Rhea" id="RHEA-COMP:11060"/>
        <dbReference type="Rhea" id="RHEA-COMP:11605"/>
        <dbReference type="ChEBI" id="CHEBI:15378"/>
        <dbReference type="ChEBI" id="CHEBI:30013"/>
        <dbReference type="ChEBI" id="CHEBI:30616"/>
        <dbReference type="ChEBI" id="CHEBI:61977"/>
        <dbReference type="ChEBI" id="CHEBI:456216"/>
        <dbReference type="EC" id="2.7.12.1"/>
    </reaction>
</comment>
<keyword evidence="7" id="KW-0547">Nucleotide-binding</keyword>
<evidence type="ECO:0000256" key="9">
    <source>
        <dbReference type="ARBA" id="ARBA00022840"/>
    </source>
</evidence>
<evidence type="ECO:0000313" key="16">
    <source>
        <dbReference type="EMBL" id="KAK7489083.1"/>
    </source>
</evidence>
<feature type="compositionally biased region" description="Polar residues" evidence="14">
    <location>
        <begin position="542"/>
        <end position="552"/>
    </location>
</feature>
<sequence length="608" mass="66985">MRTLDASGHSVETKAVMCGQRPDRSGRDPRGFPRPLCVMIGSVWIFSLQARTPGKEGRTVRCACQWTSKFIEGGTLDQLLASEDEELPWTQRIHLTLGVARGLDYLHSQGYFHRDLTSKNILIKKDNNLGYNAVIADFGLATKIPDPLSREKLPTVGSPYWMAPEVLTGQFYNERADLFSLGIIMCEITARISADPDIMPRMNNFGVDYVALSEMIAYCPLDYLQLAFKCCQTEPSKRPRASEVIEWLEKIFRNLQNDIFTRQQKEKSERNGHKRSRSEDNILQASDSEPDTSNEDIIITPLLIGQVMSRDDPTYMPSSTNPFASIQHFQHGRKLLGTSIDYAAELPSPATLYTPPSTPGGGTEKRRCQSLPSSPVLLRRAAEKLHMESLHGSAQYYSQHHTPHTVRARSKSTVFSDAFALKLQAELSRYPQLSPDIPESHLESESPSSPSRCSNAMVAVNGVTRVTGNDVVSNSVSSRTHEPHARGSGLRSTPQWQGPTQTATSRRRGMRRLKYQSLDGDAMGVPPVHSLRNAGQACTVNSNGADSLSVDSESGGLESAGKSPDESGPVQREVSPASIRSSCESFMSIDEHCTSTASSLSSYSEAND</sequence>
<comment type="caution">
    <text evidence="16">The sequence shown here is derived from an EMBL/GenBank/DDBJ whole genome shotgun (WGS) entry which is preliminary data.</text>
</comment>
<evidence type="ECO:0000256" key="13">
    <source>
        <dbReference type="ARBA" id="ARBA00051680"/>
    </source>
</evidence>
<keyword evidence="10" id="KW-0464">Manganese</keyword>
<evidence type="ECO:0000256" key="1">
    <source>
        <dbReference type="ARBA" id="ARBA00001936"/>
    </source>
</evidence>
<dbReference type="GO" id="GO:0004712">
    <property type="term" value="F:protein serine/threonine/tyrosine kinase activity"/>
    <property type="evidence" value="ECO:0007669"/>
    <property type="project" value="UniProtKB-EC"/>
</dbReference>
<dbReference type="PROSITE" id="PS50011">
    <property type="entry name" value="PROTEIN_KINASE_DOM"/>
    <property type="match status" value="1"/>
</dbReference>
<evidence type="ECO:0000256" key="5">
    <source>
        <dbReference type="ARBA" id="ARBA00022527"/>
    </source>
</evidence>
<evidence type="ECO:0000259" key="15">
    <source>
        <dbReference type="PROSITE" id="PS50011"/>
    </source>
</evidence>
<dbReference type="Pfam" id="PF07714">
    <property type="entry name" value="PK_Tyr_Ser-Thr"/>
    <property type="match status" value="1"/>
</dbReference>
<feature type="region of interest" description="Disordered" evidence="14">
    <location>
        <begin position="473"/>
        <end position="510"/>
    </location>
</feature>
<keyword evidence="8" id="KW-0418">Kinase</keyword>
<dbReference type="InterPro" id="IPR001245">
    <property type="entry name" value="Ser-Thr/Tyr_kinase_cat_dom"/>
</dbReference>
<accession>A0ABD0KPA2</accession>